<dbReference type="SUPFAM" id="SSF64356">
    <property type="entry name" value="SNARE-like"/>
    <property type="match status" value="1"/>
</dbReference>
<keyword evidence="5" id="KW-1133">Transmembrane helix</keyword>
<dbReference type="SUPFAM" id="SSF58038">
    <property type="entry name" value="SNARE fusion complex"/>
    <property type="match status" value="1"/>
</dbReference>
<protein>
    <recommendedName>
        <fullName evidence="7">Synaptobrevin homolog YKT6</fullName>
    </recommendedName>
</protein>
<dbReference type="GO" id="GO:0016192">
    <property type="term" value="P:vesicle-mediated transport"/>
    <property type="evidence" value="ECO:0007669"/>
    <property type="project" value="InterPro"/>
</dbReference>
<evidence type="ECO:0000256" key="2">
    <source>
        <dbReference type="ARBA" id="ARBA00022448"/>
    </source>
</evidence>
<dbReference type="CDD" id="cd14824">
    <property type="entry name" value="Longin"/>
    <property type="match status" value="1"/>
</dbReference>
<dbReference type="InterPro" id="IPR001388">
    <property type="entry name" value="Synaptobrevin-like"/>
</dbReference>
<evidence type="ECO:0000256" key="6">
    <source>
        <dbReference type="ARBA" id="ARBA00023136"/>
    </source>
</evidence>
<evidence type="ECO:0000256" key="3">
    <source>
        <dbReference type="ARBA" id="ARBA00022692"/>
    </source>
</evidence>
<dbReference type="GO" id="GO:0016020">
    <property type="term" value="C:membrane"/>
    <property type="evidence" value="ECO:0007669"/>
    <property type="project" value="InterPro"/>
</dbReference>
<sequence length="184" mass="20997">MSAIHHVLIARDSIVLAEYKNPQGEDLESVISILLDKIPNKDGKLTYIYKSNLVHYITASEITYLCISSESLGRRIPFTLLSDIQHRFTKSYTPSQIAAAPVYGLAEFNKQICERTQWAERGCPGDSTKHIRDEIDQVKQVMVQNIEGVLERGERIDLLVNKTDNLNTQAFAFRNRSTTLRRQM</sequence>
<keyword evidence="6" id="KW-0472">Membrane</keyword>
<dbReference type="Gene3D" id="1.20.5.110">
    <property type="match status" value="1"/>
</dbReference>
<dbReference type="OMA" id="RLNFFMW"/>
<dbReference type="SMART" id="SM01270">
    <property type="entry name" value="Longin"/>
    <property type="match status" value="1"/>
</dbReference>
<dbReference type="STRING" id="1198029.A0A1U7LU53"/>
<dbReference type="PROSITE" id="PS00417">
    <property type="entry name" value="SYNAPTOBREVIN"/>
    <property type="match status" value="1"/>
</dbReference>
<dbReference type="GO" id="GO:0012505">
    <property type="term" value="C:endomembrane system"/>
    <property type="evidence" value="ECO:0007669"/>
    <property type="project" value="UniProtKB-SubCell"/>
</dbReference>
<dbReference type="PROSITE" id="PS50892">
    <property type="entry name" value="V_SNARE"/>
    <property type="match status" value="1"/>
</dbReference>
<feature type="domain" description="V-SNARE coiled-coil homology" evidence="11">
    <location>
        <begin position="127"/>
        <end position="184"/>
    </location>
</feature>
<dbReference type="PANTHER" id="PTHR21136">
    <property type="entry name" value="SNARE PROTEINS"/>
    <property type="match status" value="1"/>
</dbReference>
<keyword evidence="9" id="KW-0175">Coiled coil</keyword>
<dbReference type="Pfam" id="PF13774">
    <property type="entry name" value="Longin"/>
    <property type="match status" value="1"/>
</dbReference>
<evidence type="ECO:0000313" key="13">
    <source>
        <dbReference type="Proteomes" id="UP000186594"/>
    </source>
</evidence>
<dbReference type="InterPro" id="IPR051097">
    <property type="entry name" value="Synaptobrevin-like_transport"/>
</dbReference>
<evidence type="ECO:0000256" key="5">
    <source>
        <dbReference type="ARBA" id="ARBA00022989"/>
    </source>
</evidence>
<dbReference type="InterPro" id="IPR042855">
    <property type="entry name" value="V_SNARE_CC"/>
</dbReference>
<evidence type="ECO:0000313" key="12">
    <source>
        <dbReference type="EMBL" id="OLL26072.1"/>
    </source>
</evidence>
<dbReference type="GO" id="GO:0005737">
    <property type="term" value="C:cytoplasm"/>
    <property type="evidence" value="ECO:0007669"/>
    <property type="project" value="UniProtKB-ARBA"/>
</dbReference>
<organism evidence="12 13">
    <name type="scientific">Neolecta irregularis (strain DAH-3)</name>
    <dbReference type="NCBI Taxonomy" id="1198029"/>
    <lineage>
        <taxon>Eukaryota</taxon>
        <taxon>Fungi</taxon>
        <taxon>Dikarya</taxon>
        <taxon>Ascomycota</taxon>
        <taxon>Taphrinomycotina</taxon>
        <taxon>Neolectales</taxon>
        <taxon>Neolectaceae</taxon>
        <taxon>Neolecta</taxon>
    </lineage>
</organism>
<keyword evidence="3" id="KW-0812">Transmembrane</keyword>
<evidence type="ECO:0000256" key="4">
    <source>
        <dbReference type="ARBA" id="ARBA00022927"/>
    </source>
</evidence>
<reference evidence="12 13" key="1">
    <citation type="submission" date="2016-04" db="EMBL/GenBank/DDBJ databases">
        <title>Evolutionary innovation and constraint leading to complex multicellularity in the Ascomycota.</title>
        <authorList>
            <person name="Cisse O."/>
            <person name="Nguyen A."/>
            <person name="Hewitt D.A."/>
            <person name="Jedd G."/>
            <person name="Stajich J.E."/>
        </authorList>
    </citation>
    <scope>NUCLEOTIDE SEQUENCE [LARGE SCALE GENOMIC DNA]</scope>
    <source>
        <strain evidence="12 13">DAH-3</strain>
    </source>
</reference>
<comment type="similarity">
    <text evidence="1">Belongs to the synaptobrevin family.</text>
</comment>
<dbReference type="CDD" id="cd15843">
    <property type="entry name" value="R-SNARE"/>
    <property type="match status" value="1"/>
</dbReference>
<dbReference type="Proteomes" id="UP000186594">
    <property type="component" value="Unassembled WGS sequence"/>
</dbReference>
<evidence type="ECO:0000256" key="7">
    <source>
        <dbReference type="ARBA" id="ARBA00026133"/>
    </source>
</evidence>
<dbReference type="Gene3D" id="3.30.450.50">
    <property type="entry name" value="Longin domain"/>
    <property type="match status" value="1"/>
</dbReference>
<evidence type="ECO:0000259" key="11">
    <source>
        <dbReference type="PROSITE" id="PS50892"/>
    </source>
</evidence>
<dbReference type="PANTHER" id="PTHR21136:SF168">
    <property type="entry name" value="VESICLE-ASSOCIATED MEMBRANE PROTEIN 9"/>
    <property type="match status" value="1"/>
</dbReference>
<dbReference type="InterPro" id="IPR010908">
    <property type="entry name" value="Longin_dom"/>
</dbReference>
<gene>
    <name evidence="12" type="ORF">NEOLI_000479</name>
</gene>
<dbReference type="GO" id="GO:0015031">
    <property type="term" value="P:protein transport"/>
    <property type="evidence" value="ECO:0007669"/>
    <property type="project" value="UniProtKB-KW"/>
</dbReference>
<comment type="caution">
    <text evidence="12">The sequence shown here is derived from an EMBL/GenBank/DDBJ whole genome shotgun (WGS) entry which is preliminary data.</text>
</comment>
<dbReference type="AlphaFoldDB" id="A0A1U7LU53"/>
<name>A0A1U7LU53_NEOID</name>
<keyword evidence="13" id="KW-1185">Reference proteome</keyword>
<keyword evidence="4" id="KW-0653">Protein transport</keyword>
<dbReference type="InterPro" id="IPR011012">
    <property type="entry name" value="Longin-like_dom_sf"/>
</dbReference>
<evidence type="ECO:0000256" key="9">
    <source>
        <dbReference type="PROSITE-ProRule" id="PRU00290"/>
    </source>
</evidence>
<dbReference type="EMBL" id="LXFE01000243">
    <property type="protein sequence ID" value="OLL26072.1"/>
    <property type="molecule type" value="Genomic_DNA"/>
</dbReference>
<accession>A0A1U7LU53</accession>
<keyword evidence="2" id="KW-0813">Transport</keyword>
<dbReference type="Pfam" id="PF00957">
    <property type="entry name" value="Synaptobrevin"/>
    <property type="match status" value="1"/>
</dbReference>
<dbReference type="PROSITE" id="PS50859">
    <property type="entry name" value="LONGIN"/>
    <property type="match status" value="1"/>
</dbReference>
<evidence type="ECO:0000259" key="10">
    <source>
        <dbReference type="PROSITE" id="PS50859"/>
    </source>
</evidence>
<dbReference type="PRINTS" id="PR00219">
    <property type="entry name" value="SYNAPTOBREVN"/>
</dbReference>
<dbReference type="OrthoDB" id="190375at2759"/>
<evidence type="ECO:0000256" key="8">
    <source>
        <dbReference type="ARBA" id="ARBA00046280"/>
    </source>
</evidence>
<proteinExistence type="inferred from homology"/>
<feature type="domain" description="Longin" evidence="10">
    <location>
        <begin position="8"/>
        <end position="112"/>
    </location>
</feature>
<evidence type="ECO:0000256" key="1">
    <source>
        <dbReference type="ARBA" id="ARBA00008025"/>
    </source>
</evidence>
<comment type="subcellular location">
    <subcellularLocation>
        <location evidence="8">Endomembrane system</location>
        <topology evidence="8">Single-pass type IV membrane protein</topology>
    </subcellularLocation>
</comment>